<protein>
    <submittedName>
        <fullName evidence="5">DNA-binding winged helix-turn-helix (WHTH) domain-containing protein</fullName>
    </submittedName>
</protein>
<reference evidence="6" key="1">
    <citation type="submission" date="2016-08" db="EMBL/GenBank/DDBJ databases">
        <authorList>
            <person name="Varghese N."/>
            <person name="Submissions Spin"/>
        </authorList>
    </citation>
    <scope>NUCLEOTIDE SEQUENCE [LARGE SCALE GENOMIC DNA]</scope>
    <source>
        <strain evidence="6">REICA_082</strain>
    </source>
</reference>
<dbReference type="GO" id="GO:0006355">
    <property type="term" value="P:regulation of DNA-templated transcription"/>
    <property type="evidence" value="ECO:0007669"/>
    <property type="project" value="InterPro"/>
</dbReference>
<dbReference type="GO" id="GO:0000160">
    <property type="term" value="P:phosphorelay signal transduction system"/>
    <property type="evidence" value="ECO:0007669"/>
    <property type="project" value="InterPro"/>
</dbReference>
<evidence type="ECO:0000313" key="5">
    <source>
        <dbReference type="EMBL" id="SCB88369.1"/>
    </source>
</evidence>
<dbReference type="InterPro" id="IPR036388">
    <property type="entry name" value="WH-like_DNA-bd_sf"/>
</dbReference>
<name>A0A1C4A157_9ENTR</name>
<keyword evidence="6" id="KW-1185">Reference proteome</keyword>
<dbReference type="Gene3D" id="1.10.10.10">
    <property type="entry name" value="Winged helix-like DNA-binding domain superfamily/Winged helix DNA-binding domain"/>
    <property type="match status" value="1"/>
</dbReference>
<dbReference type="InterPro" id="IPR001867">
    <property type="entry name" value="OmpR/PhoB-type_DNA-bd"/>
</dbReference>
<dbReference type="AlphaFoldDB" id="A0A1C4A157"/>
<dbReference type="Proteomes" id="UP000198975">
    <property type="component" value="Unassembled WGS sequence"/>
</dbReference>
<keyword evidence="3" id="KW-0812">Transmembrane</keyword>
<dbReference type="PROSITE" id="PS51755">
    <property type="entry name" value="OMPR_PHOB"/>
    <property type="match status" value="1"/>
</dbReference>
<dbReference type="GO" id="GO:0003677">
    <property type="term" value="F:DNA binding"/>
    <property type="evidence" value="ECO:0007669"/>
    <property type="project" value="UniProtKB-UniRule"/>
</dbReference>
<evidence type="ECO:0000313" key="6">
    <source>
        <dbReference type="Proteomes" id="UP000198975"/>
    </source>
</evidence>
<gene>
    <name evidence="5" type="ORF">GA0061071_102340</name>
</gene>
<dbReference type="CDD" id="cd00383">
    <property type="entry name" value="trans_reg_C"/>
    <property type="match status" value="1"/>
</dbReference>
<proteinExistence type="predicted"/>
<dbReference type="Pfam" id="PF00486">
    <property type="entry name" value="Trans_reg_C"/>
    <property type="match status" value="1"/>
</dbReference>
<evidence type="ECO:0000259" key="4">
    <source>
        <dbReference type="PROSITE" id="PS51755"/>
    </source>
</evidence>
<dbReference type="SMART" id="SM00862">
    <property type="entry name" value="Trans_reg_C"/>
    <property type="match status" value="1"/>
</dbReference>
<accession>A0A1C4A157</accession>
<dbReference type="RefSeq" id="WP_061497980.1">
    <property type="nucleotide sequence ID" value="NZ_CP115659.1"/>
</dbReference>
<keyword evidence="3" id="KW-1133">Transmembrane helix</keyword>
<feature type="transmembrane region" description="Helical" evidence="3">
    <location>
        <begin position="174"/>
        <end position="193"/>
    </location>
</feature>
<keyword evidence="1 2" id="KW-0238">DNA-binding</keyword>
<evidence type="ECO:0000256" key="3">
    <source>
        <dbReference type="SAM" id="Phobius"/>
    </source>
</evidence>
<feature type="domain" description="OmpR/PhoB-type" evidence="4">
    <location>
        <begin position="3"/>
        <end position="103"/>
    </location>
</feature>
<dbReference type="SUPFAM" id="SSF46894">
    <property type="entry name" value="C-terminal effector domain of the bipartite response regulators"/>
    <property type="match status" value="1"/>
</dbReference>
<evidence type="ECO:0000256" key="2">
    <source>
        <dbReference type="PROSITE-ProRule" id="PRU01091"/>
    </source>
</evidence>
<dbReference type="InterPro" id="IPR016032">
    <property type="entry name" value="Sig_transdc_resp-reg_C-effctor"/>
</dbReference>
<organism evidence="5 6">
    <name type="scientific">Kosakonia oryzendophytica</name>
    <dbReference type="NCBI Taxonomy" id="1005665"/>
    <lineage>
        <taxon>Bacteria</taxon>
        <taxon>Pseudomonadati</taxon>
        <taxon>Pseudomonadota</taxon>
        <taxon>Gammaproteobacteria</taxon>
        <taxon>Enterobacterales</taxon>
        <taxon>Enterobacteriaceae</taxon>
        <taxon>Kosakonia</taxon>
    </lineage>
</organism>
<evidence type="ECO:0000256" key="1">
    <source>
        <dbReference type="ARBA" id="ARBA00023125"/>
    </source>
</evidence>
<sequence>MNKHYCAINNWLIDVPSGSILHLVTGERKRLGAYQLKLLDVLQQNAGKILTREELTTLVWERRVIGNNSLPNAIHALRAALEDDGKQQRIIRTIPKHGYVLEAEYCRMVEKDEEEINLTNVLPAQDDEEVLFDEALDTIEHEPVDTYSLLPDALSPAVRREAQMLPSRAQRWKVVLVFLVIALGSAALGYAFIPRSEAPEVREIAKNIYSNIRIFTVPGHENDQPLQQTTFLRLRDTYYTINQQLKSKSIHMSVYYNDENQTLNYTLRLYNICQQKVLAMQIYHSRSNATLLNNLILSETRRKLNEMVPCKTP</sequence>
<keyword evidence="3" id="KW-0472">Membrane</keyword>
<dbReference type="OrthoDB" id="799930at2"/>
<dbReference type="EMBL" id="FMAY01000002">
    <property type="protein sequence ID" value="SCB88369.1"/>
    <property type="molecule type" value="Genomic_DNA"/>
</dbReference>
<feature type="DNA-binding region" description="OmpR/PhoB-type" evidence="2">
    <location>
        <begin position="3"/>
        <end position="103"/>
    </location>
</feature>